<dbReference type="InterPro" id="IPR016181">
    <property type="entry name" value="Acyl_CoA_acyltransferase"/>
</dbReference>
<dbReference type="PROSITE" id="PS51186">
    <property type="entry name" value="GNAT"/>
    <property type="match status" value="1"/>
</dbReference>
<keyword evidence="2" id="KW-0012">Acyltransferase</keyword>
<protein>
    <submittedName>
        <fullName evidence="4">GNAT family N-acetyltransferase</fullName>
    </submittedName>
</protein>
<dbReference type="Proteomes" id="UP001202550">
    <property type="component" value="Unassembled WGS sequence"/>
</dbReference>
<dbReference type="EMBL" id="JALZWP010000001">
    <property type="protein sequence ID" value="MCL1627505.1"/>
    <property type="molecule type" value="Genomic_DNA"/>
</dbReference>
<sequence>MSGSDAPRLAAPEDFANVLGGLRALADDLDDPFAMPEDALHSALFGPQPLALALVAGGQGVALVQPQISTSAGGVLAYVSDLWVARRARGSGLGRRLLANVARESATRWGALGLRLAVHDSNTNARAFYARMGFVIHGHDRIAQLKGAEFATLKATP</sequence>
<organism evidence="4 5">
    <name type="scientific">Roseinatronobacter domitianus</name>
    <dbReference type="NCBI Taxonomy" id="2940293"/>
    <lineage>
        <taxon>Bacteria</taxon>
        <taxon>Pseudomonadati</taxon>
        <taxon>Pseudomonadota</taxon>
        <taxon>Alphaproteobacteria</taxon>
        <taxon>Rhodobacterales</taxon>
        <taxon>Paracoccaceae</taxon>
        <taxon>Roseinatronobacter</taxon>
    </lineage>
</organism>
<evidence type="ECO:0000313" key="5">
    <source>
        <dbReference type="Proteomes" id="UP001202550"/>
    </source>
</evidence>
<name>A0ABT0LZA9_9RHOB</name>
<dbReference type="PANTHER" id="PTHR10545">
    <property type="entry name" value="DIAMINE N-ACETYLTRANSFERASE"/>
    <property type="match status" value="1"/>
</dbReference>
<gene>
    <name evidence="4" type="ORF">M3N55_02060</name>
</gene>
<accession>A0ABT0LZA9</accession>
<dbReference type="SUPFAM" id="SSF55729">
    <property type="entry name" value="Acyl-CoA N-acyltransferases (Nat)"/>
    <property type="match status" value="1"/>
</dbReference>
<dbReference type="PANTHER" id="PTHR10545:SF29">
    <property type="entry name" value="GH14572P-RELATED"/>
    <property type="match status" value="1"/>
</dbReference>
<evidence type="ECO:0000256" key="1">
    <source>
        <dbReference type="ARBA" id="ARBA00022679"/>
    </source>
</evidence>
<proteinExistence type="predicted"/>
<feature type="domain" description="N-acetyltransferase" evidence="3">
    <location>
        <begin position="5"/>
        <end position="157"/>
    </location>
</feature>
<evidence type="ECO:0000259" key="3">
    <source>
        <dbReference type="PROSITE" id="PS51186"/>
    </source>
</evidence>
<dbReference type="InterPro" id="IPR000182">
    <property type="entry name" value="GNAT_dom"/>
</dbReference>
<comment type="caution">
    <text evidence="4">The sequence shown here is derived from an EMBL/GenBank/DDBJ whole genome shotgun (WGS) entry which is preliminary data.</text>
</comment>
<dbReference type="Gene3D" id="3.40.630.30">
    <property type="match status" value="1"/>
</dbReference>
<dbReference type="RefSeq" id="WP_249055876.1">
    <property type="nucleotide sequence ID" value="NZ_JALZWP010000001.1"/>
</dbReference>
<dbReference type="InterPro" id="IPR051016">
    <property type="entry name" value="Diverse_Substrate_AcTransf"/>
</dbReference>
<evidence type="ECO:0000313" key="4">
    <source>
        <dbReference type="EMBL" id="MCL1627505.1"/>
    </source>
</evidence>
<keyword evidence="5" id="KW-1185">Reference proteome</keyword>
<dbReference type="Pfam" id="PF00583">
    <property type="entry name" value="Acetyltransf_1"/>
    <property type="match status" value="1"/>
</dbReference>
<evidence type="ECO:0000256" key="2">
    <source>
        <dbReference type="ARBA" id="ARBA00023315"/>
    </source>
</evidence>
<keyword evidence="1" id="KW-0808">Transferase</keyword>
<dbReference type="CDD" id="cd04301">
    <property type="entry name" value="NAT_SF"/>
    <property type="match status" value="1"/>
</dbReference>
<reference evidence="4 5" key="1">
    <citation type="submission" date="2022-05" db="EMBL/GenBank/DDBJ databases">
        <title>Seasonal and diel survey of microbial diversity of the Tyrrhenian coast.</title>
        <authorList>
            <person name="Gattoni G."/>
            <person name="Corral P."/>
        </authorList>
    </citation>
    <scope>NUCLEOTIDE SEQUENCE [LARGE SCALE GENOMIC DNA]</scope>
    <source>
        <strain evidence="4 5">V10</strain>
    </source>
</reference>